<dbReference type="PANTHER" id="PTHR43085">
    <property type="entry name" value="HEXOKINASE FAMILY MEMBER"/>
    <property type="match status" value="1"/>
</dbReference>
<dbReference type="InterPro" id="IPR050306">
    <property type="entry name" value="PfkB_Carbo_kinase"/>
</dbReference>
<gene>
    <name evidence="5" type="primary">frlD_1</name>
    <name evidence="5" type="ORF">SDC9_94893</name>
</gene>
<evidence type="ECO:0000256" key="1">
    <source>
        <dbReference type="ARBA" id="ARBA00010688"/>
    </source>
</evidence>
<keyword evidence="3 5" id="KW-0418">Kinase</keyword>
<keyword evidence="2 5" id="KW-0808">Transferase</keyword>
<dbReference type="InterPro" id="IPR029056">
    <property type="entry name" value="Ribokinase-like"/>
</dbReference>
<evidence type="ECO:0000256" key="3">
    <source>
        <dbReference type="ARBA" id="ARBA00022777"/>
    </source>
</evidence>
<dbReference type="Pfam" id="PF00294">
    <property type="entry name" value="PfkB"/>
    <property type="match status" value="1"/>
</dbReference>
<name>A0A645A4P7_9ZZZZ</name>
<dbReference type="GO" id="GO:0016301">
    <property type="term" value="F:kinase activity"/>
    <property type="evidence" value="ECO:0007669"/>
    <property type="project" value="UniProtKB-KW"/>
</dbReference>
<comment type="caution">
    <text evidence="5">The sequence shown here is derived from an EMBL/GenBank/DDBJ whole genome shotgun (WGS) entry which is preliminary data.</text>
</comment>
<dbReference type="Gene3D" id="3.40.1190.20">
    <property type="match status" value="1"/>
</dbReference>
<accession>A0A645A4P7</accession>
<reference evidence="5" key="1">
    <citation type="submission" date="2019-08" db="EMBL/GenBank/DDBJ databases">
        <authorList>
            <person name="Kucharzyk K."/>
            <person name="Murdoch R.W."/>
            <person name="Higgins S."/>
            <person name="Loffler F."/>
        </authorList>
    </citation>
    <scope>NUCLEOTIDE SEQUENCE</scope>
</reference>
<dbReference type="PANTHER" id="PTHR43085:SF41">
    <property type="entry name" value="FRUCTOSELYSINE 6-KINASE"/>
    <property type="match status" value="1"/>
</dbReference>
<sequence length="280" mass="31045">MKLSAIGDNVVDCYLHQKKYYPGGNAVNVAVHSRRLGFGEVSYLGVFGTDRKAEHIKHCLTAEGVDYRRSRHFLGRSGSPLVTLVEGDRVFVRSRKDTAQHLVRLNLIKADLDYISTFDLVHSSCFSYIEPLLPEIRQRTLVSFDFSNKRRDDAYLQTVCPSLNFAFFSGADMTTEEQDQLMDRCHALGTELVCITMGMKGSYFSHHGERHRQGIVATDAIDTLGAGDAFIAGFLTHFVARGHGLQESAAYAAHKGAEACTIAGGWGYAHDFDGDEEDPE</sequence>
<dbReference type="InterPro" id="IPR002173">
    <property type="entry name" value="Carboh/pur_kinase_PfkB_CS"/>
</dbReference>
<evidence type="ECO:0000256" key="2">
    <source>
        <dbReference type="ARBA" id="ARBA00022679"/>
    </source>
</evidence>
<feature type="domain" description="Carbohydrate kinase PfkB" evidence="4">
    <location>
        <begin position="14"/>
        <end position="261"/>
    </location>
</feature>
<protein>
    <submittedName>
        <fullName evidence="5">Fructosamine kinase FrlD</fullName>
        <ecNumber evidence="5">2.7.1.-</ecNumber>
    </submittedName>
</protein>
<dbReference type="PROSITE" id="PS00584">
    <property type="entry name" value="PFKB_KINASES_2"/>
    <property type="match status" value="1"/>
</dbReference>
<dbReference type="InterPro" id="IPR011611">
    <property type="entry name" value="PfkB_dom"/>
</dbReference>
<dbReference type="EMBL" id="VSSQ01011981">
    <property type="protein sequence ID" value="MPM48170.1"/>
    <property type="molecule type" value="Genomic_DNA"/>
</dbReference>
<organism evidence="5">
    <name type="scientific">bioreactor metagenome</name>
    <dbReference type="NCBI Taxonomy" id="1076179"/>
    <lineage>
        <taxon>unclassified sequences</taxon>
        <taxon>metagenomes</taxon>
        <taxon>ecological metagenomes</taxon>
    </lineage>
</organism>
<dbReference type="EC" id="2.7.1.-" evidence="5"/>
<dbReference type="SUPFAM" id="SSF53613">
    <property type="entry name" value="Ribokinase-like"/>
    <property type="match status" value="1"/>
</dbReference>
<dbReference type="AlphaFoldDB" id="A0A645A4P7"/>
<evidence type="ECO:0000259" key="4">
    <source>
        <dbReference type="Pfam" id="PF00294"/>
    </source>
</evidence>
<proteinExistence type="inferred from homology"/>
<evidence type="ECO:0000313" key="5">
    <source>
        <dbReference type="EMBL" id="MPM48170.1"/>
    </source>
</evidence>
<comment type="similarity">
    <text evidence="1">Belongs to the carbohydrate kinase PfkB family.</text>
</comment>